<reference evidence="2" key="1">
    <citation type="submission" date="2023-03" db="EMBL/GenBank/DDBJ databases">
        <authorList>
            <person name="Julca I."/>
        </authorList>
    </citation>
    <scope>NUCLEOTIDE SEQUENCE</scope>
</reference>
<feature type="region of interest" description="Disordered" evidence="1">
    <location>
        <begin position="76"/>
        <end position="115"/>
    </location>
</feature>
<dbReference type="Proteomes" id="UP001161247">
    <property type="component" value="Chromosome 2"/>
</dbReference>
<dbReference type="PANTHER" id="PTHR33416:SF17">
    <property type="entry name" value="PROTEIN KAKU4"/>
    <property type="match status" value="1"/>
</dbReference>
<proteinExistence type="predicted"/>
<dbReference type="GO" id="GO:0005635">
    <property type="term" value="C:nuclear envelope"/>
    <property type="evidence" value="ECO:0007669"/>
    <property type="project" value="TreeGrafter"/>
</dbReference>
<evidence type="ECO:0000256" key="1">
    <source>
        <dbReference type="SAM" id="MobiDB-lite"/>
    </source>
</evidence>
<evidence type="ECO:0000313" key="2">
    <source>
        <dbReference type="EMBL" id="CAI9094800.1"/>
    </source>
</evidence>
<accession>A0AAV1CID7</accession>
<feature type="region of interest" description="Disordered" evidence="1">
    <location>
        <begin position="1"/>
        <end position="52"/>
    </location>
</feature>
<dbReference type="GO" id="GO:0071763">
    <property type="term" value="P:nuclear membrane organization"/>
    <property type="evidence" value="ECO:0007669"/>
    <property type="project" value="TreeGrafter"/>
</dbReference>
<evidence type="ECO:0000313" key="3">
    <source>
        <dbReference type="Proteomes" id="UP001161247"/>
    </source>
</evidence>
<keyword evidence="3" id="KW-1185">Reference proteome</keyword>
<feature type="region of interest" description="Disordered" evidence="1">
    <location>
        <begin position="551"/>
        <end position="582"/>
    </location>
</feature>
<feature type="compositionally biased region" description="Pro residues" evidence="1">
    <location>
        <begin position="33"/>
        <end position="42"/>
    </location>
</feature>
<dbReference type="EMBL" id="OX459119">
    <property type="protein sequence ID" value="CAI9094800.1"/>
    <property type="molecule type" value="Genomic_DNA"/>
</dbReference>
<feature type="compositionally biased region" description="Basic residues" evidence="1">
    <location>
        <begin position="570"/>
        <end position="582"/>
    </location>
</feature>
<feature type="compositionally biased region" description="Acidic residues" evidence="1">
    <location>
        <begin position="85"/>
        <end position="103"/>
    </location>
</feature>
<dbReference type="AlphaFoldDB" id="A0AAV1CID7"/>
<gene>
    <name evidence="2" type="ORF">OLC1_LOCUS5893</name>
</gene>
<protein>
    <submittedName>
        <fullName evidence="2">OLC1v1030597C2</fullName>
    </submittedName>
</protein>
<organism evidence="2 3">
    <name type="scientific">Oldenlandia corymbosa var. corymbosa</name>
    <dbReference type="NCBI Taxonomy" id="529605"/>
    <lineage>
        <taxon>Eukaryota</taxon>
        <taxon>Viridiplantae</taxon>
        <taxon>Streptophyta</taxon>
        <taxon>Embryophyta</taxon>
        <taxon>Tracheophyta</taxon>
        <taxon>Spermatophyta</taxon>
        <taxon>Magnoliopsida</taxon>
        <taxon>eudicotyledons</taxon>
        <taxon>Gunneridae</taxon>
        <taxon>Pentapetalae</taxon>
        <taxon>asterids</taxon>
        <taxon>lamiids</taxon>
        <taxon>Gentianales</taxon>
        <taxon>Rubiaceae</taxon>
        <taxon>Rubioideae</taxon>
        <taxon>Spermacoceae</taxon>
        <taxon>Hedyotis-Oldenlandia complex</taxon>
        <taxon>Oldenlandia</taxon>
    </lineage>
</organism>
<name>A0AAV1CID7_OLDCO</name>
<sequence length="582" mass="62598">MATVSGSDLPAGGRSGGKIIKKRWRRSATTPYDRPPPPPPGQEVPHGSPNWLTGVIFPATRMIASGAVKMISSVFDSSSSSSSDSEGEGEGEGDLENVADEDNNGPPDDVGQLNKECMISSDGRNKEPQLTLFNSVTKSAIARLLMQERFSRQEGDALVQIIESRVLDPVGGEVADSTRVDVPVANAKYDAADLCTEAVKEARKWLEEKKVGSSPQSDLAHKSRTLNTVFQQFEIDTGSPVDYAKSYMKSRTPWTSPLVQSTELQTPFPLTRELFREGTSASFDVGVLPSSKKRNSRASGSWNIEEELRRLRSKASEDMLSSPPSTNVDRSSLQTILKFGKQSAVDLPVCGKVEGNMVDLVTDNQVTDAPRTTATELSSSHGTSGVDLRIDSTENDTLRTPSLLSSEEFQNVAVEMAGEHAGIKSKTPAHLNNGTEPCDDPRSSQRIVPQAEGVTEPQVKQNANGVHVSQARNFAAQAGAGDIYQQPDEGNSSSVNAITNATNCQVEDVCELLSEASVEVPIVDGTNGIVDVSKNVSSVLHEEVSVTLTQSKSDKVTDDGLVVKQEPKKPGKYTRRSRGRGK</sequence>
<dbReference type="PANTHER" id="PTHR33416">
    <property type="entry name" value="NUCLEAR PORE COMPLEX PROTEIN NUP1"/>
    <property type="match status" value="1"/>
</dbReference>
<feature type="region of interest" description="Disordered" evidence="1">
    <location>
        <begin position="425"/>
        <end position="444"/>
    </location>
</feature>